<dbReference type="AlphaFoldDB" id="A0A4Y2DDF9"/>
<gene>
    <name evidence="2" type="ORF">AVEN_209957_1</name>
</gene>
<proteinExistence type="predicted"/>
<accession>A0A4Y2DDF9</accession>
<reference evidence="2 3" key="1">
    <citation type="journal article" date="2019" name="Sci. Rep.">
        <title>Orb-weaving spider Araneus ventricosus genome elucidates the spidroin gene catalogue.</title>
        <authorList>
            <person name="Kono N."/>
            <person name="Nakamura H."/>
            <person name="Ohtoshi R."/>
            <person name="Moran D.A.P."/>
            <person name="Shinohara A."/>
            <person name="Yoshida Y."/>
            <person name="Fujiwara M."/>
            <person name="Mori M."/>
            <person name="Tomita M."/>
            <person name="Arakawa K."/>
        </authorList>
    </citation>
    <scope>NUCLEOTIDE SEQUENCE [LARGE SCALE GENOMIC DNA]</scope>
</reference>
<dbReference type="EMBL" id="BGPR01000338">
    <property type="protein sequence ID" value="GBM14068.1"/>
    <property type="molecule type" value="Genomic_DNA"/>
</dbReference>
<name>A0A4Y2DDF9_ARAVE</name>
<evidence type="ECO:0000313" key="3">
    <source>
        <dbReference type="Proteomes" id="UP000499080"/>
    </source>
</evidence>
<sequence>MDLVILNQGQKTRTKPELLEHTIGRTFGLLYMTGRATGPINGSSMESSGFEPGTLRPQGRDFTTSPSRPLIKSIFVEIKFTKTAILNLQARLLREARNVENLLC</sequence>
<evidence type="ECO:0000313" key="2">
    <source>
        <dbReference type="EMBL" id="GBM14068.1"/>
    </source>
</evidence>
<feature type="region of interest" description="Disordered" evidence="1">
    <location>
        <begin position="41"/>
        <end position="65"/>
    </location>
</feature>
<dbReference type="Proteomes" id="UP000499080">
    <property type="component" value="Unassembled WGS sequence"/>
</dbReference>
<evidence type="ECO:0000256" key="1">
    <source>
        <dbReference type="SAM" id="MobiDB-lite"/>
    </source>
</evidence>
<organism evidence="2 3">
    <name type="scientific">Araneus ventricosus</name>
    <name type="common">Orbweaver spider</name>
    <name type="synonym">Epeira ventricosa</name>
    <dbReference type="NCBI Taxonomy" id="182803"/>
    <lineage>
        <taxon>Eukaryota</taxon>
        <taxon>Metazoa</taxon>
        <taxon>Ecdysozoa</taxon>
        <taxon>Arthropoda</taxon>
        <taxon>Chelicerata</taxon>
        <taxon>Arachnida</taxon>
        <taxon>Araneae</taxon>
        <taxon>Araneomorphae</taxon>
        <taxon>Entelegynae</taxon>
        <taxon>Araneoidea</taxon>
        <taxon>Araneidae</taxon>
        <taxon>Araneus</taxon>
    </lineage>
</organism>
<comment type="caution">
    <text evidence="2">The sequence shown here is derived from an EMBL/GenBank/DDBJ whole genome shotgun (WGS) entry which is preliminary data.</text>
</comment>
<keyword evidence="3" id="KW-1185">Reference proteome</keyword>
<protein>
    <submittedName>
        <fullName evidence="2">Uncharacterized protein</fullName>
    </submittedName>
</protein>